<dbReference type="Gene3D" id="1.10.10.10">
    <property type="entry name" value="Winged helix-like DNA-binding domain superfamily/Winged helix DNA-binding domain"/>
    <property type="match status" value="1"/>
</dbReference>
<protein>
    <submittedName>
        <fullName evidence="6">MurR/RpiR family transcriptional regulator</fullName>
    </submittedName>
</protein>
<feature type="domain" description="SIS" evidence="5">
    <location>
        <begin position="141"/>
        <end position="286"/>
    </location>
</feature>
<dbReference type="PANTHER" id="PTHR30514:SF18">
    <property type="entry name" value="RPIR-FAMILY TRANSCRIPTIONAL REGULATOR"/>
    <property type="match status" value="1"/>
</dbReference>
<keyword evidence="7" id="KW-1185">Reference proteome</keyword>
<dbReference type="GO" id="GO:0097367">
    <property type="term" value="F:carbohydrate derivative binding"/>
    <property type="evidence" value="ECO:0007669"/>
    <property type="project" value="InterPro"/>
</dbReference>
<proteinExistence type="predicted"/>
<accession>A0A940S3A2</accession>
<evidence type="ECO:0000256" key="3">
    <source>
        <dbReference type="ARBA" id="ARBA00023163"/>
    </source>
</evidence>
<dbReference type="InterPro" id="IPR046348">
    <property type="entry name" value="SIS_dom_sf"/>
</dbReference>
<keyword evidence="1" id="KW-0805">Transcription regulation</keyword>
<gene>
    <name evidence="6" type="ORF">J5474_08560</name>
</gene>
<dbReference type="AlphaFoldDB" id="A0A940S3A2"/>
<dbReference type="RefSeq" id="WP_209360450.1">
    <property type="nucleotide sequence ID" value="NZ_JAGISH010000004.1"/>
</dbReference>
<feature type="domain" description="HTH rpiR-type" evidence="4">
    <location>
        <begin position="12"/>
        <end position="88"/>
    </location>
</feature>
<name>A0A940S3A2_9RHOB</name>
<dbReference type="InterPro" id="IPR035472">
    <property type="entry name" value="RpiR-like_SIS"/>
</dbReference>
<dbReference type="PROSITE" id="PS51071">
    <property type="entry name" value="HTH_RPIR"/>
    <property type="match status" value="1"/>
</dbReference>
<keyword evidence="2" id="KW-0238">DNA-binding</keyword>
<evidence type="ECO:0000313" key="7">
    <source>
        <dbReference type="Proteomes" id="UP000675940"/>
    </source>
</evidence>
<reference evidence="6" key="1">
    <citation type="submission" date="2021-03" db="EMBL/GenBank/DDBJ databases">
        <title>Sagittula salina sp. nov. strain M10.9X isolated from the marine waste.</title>
        <authorList>
            <person name="Satari L."/>
            <person name="Molina-Menor E."/>
            <person name="Vidal-Verdu A."/>
            <person name="Pascual J."/>
            <person name="Pereto J."/>
            <person name="Porcar M."/>
        </authorList>
    </citation>
    <scope>NUCLEOTIDE SEQUENCE</scope>
    <source>
        <strain evidence="6">M10.9X</strain>
    </source>
</reference>
<dbReference type="SUPFAM" id="SSF46689">
    <property type="entry name" value="Homeodomain-like"/>
    <property type="match status" value="1"/>
</dbReference>
<evidence type="ECO:0000313" key="6">
    <source>
        <dbReference type="EMBL" id="MBP0482540.1"/>
    </source>
</evidence>
<dbReference type="GO" id="GO:0003677">
    <property type="term" value="F:DNA binding"/>
    <property type="evidence" value="ECO:0007669"/>
    <property type="project" value="UniProtKB-KW"/>
</dbReference>
<keyword evidence="3" id="KW-0804">Transcription</keyword>
<evidence type="ECO:0000256" key="1">
    <source>
        <dbReference type="ARBA" id="ARBA00023015"/>
    </source>
</evidence>
<comment type="caution">
    <text evidence="6">The sequence shown here is derived from an EMBL/GenBank/DDBJ whole genome shotgun (WGS) entry which is preliminary data.</text>
</comment>
<dbReference type="InterPro" id="IPR009057">
    <property type="entry name" value="Homeodomain-like_sf"/>
</dbReference>
<dbReference type="SUPFAM" id="SSF53697">
    <property type="entry name" value="SIS domain"/>
    <property type="match status" value="1"/>
</dbReference>
<evidence type="ECO:0000259" key="4">
    <source>
        <dbReference type="PROSITE" id="PS51071"/>
    </source>
</evidence>
<dbReference type="InterPro" id="IPR000281">
    <property type="entry name" value="HTH_RpiR"/>
</dbReference>
<dbReference type="GO" id="GO:1901135">
    <property type="term" value="P:carbohydrate derivative metabolic process"/>
    <property type="evidence" value="ECO:0007669"/>
    <property type="project" value="InterPro"/>
</dbReference>
<dbReference type="InterPro" id="IPR036388">
    <property type="entry name" value="WH-like_DNA-bd_sf"/>
</dbReference>
<dbReference type="PANTHER" id="PTHR30514">
    <property type="entry name" value="GLUCOKINASE"/>
    <property type="match status" value="1"/>
</dbReference>
<dbReference type="PROSITE" id="PS51464">
    <property type="entry name" value="SIS"/>
    <property type="match status" value="1"/>
</dbReference>
<dbReference type="Pfam" id="PF01380">
    <property type="entry name" value="SIS"/>
    <property type="match status" value="1"/>
</dbReference>
<organism evidence="6 7">
    <name type="scientific">Sagittula salina</name>
    <dbReference type="NCBI Taxonomy" id="2820268"/>
    <lineage>
        <taxon>Bacteria</taxon>
        <taxon>Pseudomonadati</taxon>
        <taxon>Pseudomonadota</taxon>
        <taxon>Alphaproteobacteria</taxon>
        <taxon>Rhodobacterales</taxon>
        <taxon>Roseobacteraceae</taxon>
        <taxon>Sagittula</taxon>
    </lineage>
</organism>
<dbReference type="Gene3D" id="3.40.50.10490">
    <property type="entry name" value="Glucose-6-phosphate isomerase like protein, domain 1"/>
    <property type="match status" value="1"/>
</dbReference>
<sequence>MGPQATPPGDYEDLIRLIHDRFDAMSPTYQRIAEYLTQNPNAVAVQSVNAIGQQCGIHASSFVRFAQALGYSGFRDLQTLFRRRLSTAAPGFEARKRALEGELAGREDRSDMGFLHDLVVRDIASLRDLLERVDAADLDRAAEMIAAAGTVYVAGQLRSEPVAVLLRYILTMLGRPCVTLDAGGGLATHMARTMRAGDVLIAVSFRFYATEVVNIVDEAGQAGLPVIAITDSSLSPLKTKARVLFAVPEHDYTFSRSLAAPMCLAQALMVAVAARVQEGAGEPRIPVVTGREPMGR</sequence>
<dbReference type="GO" id="GO:0003700">
    <property type="term" value="F:DNA-binding transcription factor activity"/>
    <property type="evidence" value="ECO:0007669"/>
    <property type="project" value="InterPro"/>
</dbReference>
<evidence type="ECO:0000256" key="2">
    <source>
        <dbReference type="ARBA" id="ARBA00023125"/>
    </source>
</evidence>
<dbReference type="CDD" id="cd05013">
    <property type="entry name" value="SIS_RpiR"/>
    <property type="match status" value="1"/>
</dbReference>
<dbReference type="Proteomes" id="UP000675940">
    <property type="component" value="Unassembled WGS sequence"/>
</dbReference>
<evidence type="ECO:0000259" key="5">
    <source>
        <dbReference type="PROSITE" id="PS51464"/>
    </source>
</evidence>
<dbReference type="EMBL" id="JAGISH010000004">
    <property type="protein sequence ID" value="MBP0482540.1"/>
    <property type="molecule type" value="Genomic_DNA"/>
</dbReference>
<dbReference type="InterPro" id="IPR001347">
    <property type="entry name" value="SIS_dom"/>
</dbReference>
<dbReference type="Pfam" id="PF01418">
    <property type="entry name" value="HTH_6"/>
    <property type="match status" value="1"/>
</dbReference>
<dbReference type="InterPro" id="IPR047640">
    <property type="entry name" value="RpiR-like"/>
</dbReference>